<dbReference type="InterPro" id="IPR005481">
    <property type="entry name" value="BC-like_N"/>
</dbReference>
<dbReference type="InterPro" id="IPR011764">
    <property type="entry name" value="Biotin_carboxylation_dom"/>
</dbReference>
<reference evidence="11" key="1">
    <citation type="journal article" date="2022" name="Int. J. Syst. Evol. Microbiol.">
        <title>Apilactobacillus apisilvae sp. nov., Nicolia spurrieriana gen. nov. sp. nov., Bombilactobacillus folatiphilus sp. nov. and Bombilactobacillus thymidiniphilus sp. nov., four new lactic acid bacterial isolates from stingless bees Tetragonula carbonaria and Austroplebeia australis.</title>
        <authorList>
            <person name="Oliphant S.A."/>
            <person name="Watson-Haigh N.S."/>
            <person name="Sumby K.M."/>
            <person name="Gardner J."/>
            <person name="Groom S."/>
            <person name="Jiranek V."/>
        </authorList>
    </citation>
    <scope>NUCLEOTIDE SEQUENCE</scope>
    <source>
        <strain evidence="11">SGEP1_A5</strain>
    </source>
</reference>
<evidence type="ECO:0000256" key="3">
    <source>
        <dbReference type="ARBA" id="ARBA00022598"/>
    </source>
</evidence>
<dbReference type="InterPro" id="IPR005482">
    <property type="entry name" value="Biotin_COase_C"/>
</dbReference>
<dbReference type="PANTHER" id="PTHR48095:SF2">
    <property type="entry name" value="BIOTIN CARBOXYLASE, CHLOROPLASTIC"/>
    <property type="match status" value="1"/>
</dbReference>
<keyword evidence="6" id="KW-0464">Manganese</keyword>
<protein>
    <recommendedName>
        <fullName evidence="2">biotin carboxylase</fullName>
        <ecNumber evidence="2">6.3.4.14</ecNumber>
    </recommendedName>
</protein>
<evidence type="ECO:0000313" key="12">
    <source>
        <dbReference type="Proteomes" id="UP000831181"/>
    </source>
</evidence>
<comment type="function">
    <text evidence="1">This protein is a component of the acetyl coenzyme A carboxylase complex; first, biotin carboxylase catalyzes the carboxylation of the carrier protein and then the transcarboxylase transfers the carboxyl group to form malonyl-CoA.</text>
</comment>
<dbReference type="Proteomes" id="UP000831181">
    <property type="component" value="Chromosome"/>
</dbReference>
<dbReference type="SUPFAM" id="SSF52440">
    <property type="entry name" value="PreATP-grasp domain"/>
    <property type="match status" value="1"/>
</dbReference>
<accession>A0A976RRK3</accession>
<name>A0A976RRK3_9LACO</name>
<dbReference type="EC" id="6.3.4.14" evidence="2"/>
<dbReference type="Pfam" id="PF02785">
    <property type="entry name" value="Biotin_carb_C"/>
    <property type="match status" value="1"/>
</dbReference>
<evidence type="ECO:0000256" key="6">
    <source>
        <dbReference type="ARBA" id="ARBA00023211"/>
    </source>
</evidence>
<evidence type="ECO:0000256" key="7">
    <source>
        <dbReference type="ARBA" id="ARBA00048600"/>
    </source>
</evidence>
<dbReference type="Pfam" id="PF02786">
    <property type="entry name" value="CPSase_L_D2"/>
    <property type="match status" value="1"/>
</dbReference>
<dbReference type="PANTHER" id="PTHR48095">
    <property type="entry name" value="PYRUVATE CARBOXYLASE SUBUNIT A"/>
    <property type="match status" value="1"/>
</dbReference>
<dbReference type="GO" id="GO:0005524">
    <property type="term" value="F:ATP binding"/>
    <property type="evidence" value="ECO:0007669"/>
    <property type="project" value="UniProtKB-UniRule"/>
</dbReference>
<feature type="domain" description="Biotin carboxylation" evidence="10">
    <location>
        <begin position="16"/>
        <end position="451"/>
    </location>
</feature>
<dbReference type="Pfam" id="PF00289">
    <property type="entry name" value="Biotin_carb_N"/>
    <property type="match status" value="1"/>
</dbReference>
<dbReference type="PROSITE" id="PS00866">
    <property type="entry name" value="CPSASE_1"/>
    <property type="match status" value="1"/>
</dbReference>
<evidence type="ECO:0000313" key="11">
    <source>
        <dbReference type="EMBL" id="UQS86592.1"/>
    </source>
</evidence>
<proteinExistence type="predicted"/>
<keyword evidence="4 8" id="KW-0547">Nucleotide-binding</keyword>
<organism evidence="11 12">
    <name type="scientific">Nicoliella spurrieriana</name>
    <dbReference type="NCBI Taxonomy" id="2925830"/>
    <lineage>
        <taxon>Bacteria</taxon>
        <taxon>Bacillati</taxon>
        <taxon>Bacillota</taxon>
        <taxon>Bacilli</taxon>
        <taxon>Lactobacillales</taxon>
        <taxon>Lactobacillaceae</taxon>
        <taxon>Nicoliella</taxon>
    </lineage>
</organism>
<dbReference type="PROSITE" id="PS50979">
    <property type="entry name" value="BC"/>
    <property type="match status" value="1"/>
</dbReference>
<dbReference type="EMBL" id="CP093361">
    <property type="protein sequence ID" value="UQS86592.1"/>
    <property type="molecule type" value="Genomic_DNA"/>
</dbReference>
<dbReference type="InterPro" id="IPR016185">
    <property type="entry name" value="PreATP-grasp_dom_sf"/>
</dbReference>
<dbReference type="SUPFAM" id="SSF51246">
    <property type="entry name" value="Rudiment single hybrid motif"/>
    <property type="match status" value="1"/>
</dbReference>
<evidence type="ECO:0000259" key="10">
    <source>
        <dbReference type="PROSITE" id="PS50979"/>
    </source>
</evidence>
<evidence type="ECO:0000256" key="2">
    <source>
        <dbReference type="ARBA" id="ARBA00013263"/>
    </source>
</evidence>
<dbReference type="SMART" id="SM00878">
    <property type="entry name" value="Biotin_carb_C"/>
    <property type="match status" value="1"/>
</dbReference>
<evidence type="ECO:0000256" key="1">
    <source>
        <dbReference type="ARBA" id="ARBA00003761"/>
    </source>
</evidence>
<evidence type="ECO:0000256" key="8">
    <source>
        <dbReference type="PROSITE-ProRule" id="PRU00409"/>
    </source>
</evidence>
<dbReference type="InterPro" id="IPR051602">
    <property type="entry name" value="ACC_Biotin_Carboxylase"/>
</dbReference>
<keyword evidence="3" id="KW-0436">Ligase</keyword>
<sequence>MMNHLFKSSKAVVDWPFHKLLIANRGEIAVRIIRACRDLGIRTVAVYSTADRDALHTKLADESICIGPASAKDSYLSIDQLIEAAKVTRSDAIHPGYGFLSEDPTFAKQIVANDLIYIGADADVISLLGNKEAARKTMHLNGMPIVSGSKEAVTDEKVAAEQAEQIGYPVMLKASSGGGGKGMRIIHSRKEFAKLFSVAQGEAVESFNDEHMYIEKYLANPRHIEVQIIADQYGNVVSVGERDCTIQSHNQKVMEEAPAVILNDVDRNRMLSICENVVAPLHYVGLGTIEFLYEGPGRFYFMEMNTRIQVEHPITELTSGIDLVKAQLMVSAGAQLAKMHPNESEFALECRITALSAGTITGLHLPGGYGIRIDTAIYQGYVVPPYYDAMIAKIIVFGSNRQEVVQQMRSVIDETVVNGIDTNLNLLAQILSEPDFRNMNTNVNWLDNQIQLSNEQE</sequence>
<dbReference type="SUPFAM" id="SSF56059">
    <property type="entry name" value="Glutathione synthetase ATP-binding domain-like"/>
    <property type="match status" value="1"/>
</dbReference>
<comment type="catalytic activity">
    <reaction evidence="7">
        <text>N(6)-biotinyl-L-lysyl-[protein] + hydrogencarbonate + ATP = N(6)-carboxybiotinyl-L-lysyl-[protein] + ADP + phosphate + H(+)</text>
        <dbReference type="Rhea" id="RHEA:13501"/>
        <dbReference type="Rhea" id="RHEA-COMP:10505"/>
        <dbReference type="Rhea" id="RHEA-COMP:10506"/>
        <dbReference type="ChEBI" id="CHEBI:15378"/>
        <dbReference type="ChEBI" id="CHEBI:17544"/>
        <dbReference type="ChEBI" id="CHEBI:30616"/>
        <dbReference type="ChEBI" id="CHEBI:43474"/>
        <dbReference type="ChEBI" id="CHEBI:83144"/>
        <dbReference type="ChEBI" id="CHEBI:83145"/>
        <dbReference type="ChEBI" id="CHEBI:456216"/>
        <dbReference type="EC" id="6.3.4.14"/>
    </reaction>
</comment>
<evidence type="ECO:0000256" key="4">
    <source>
        <dbReference type="ARBA" id="ARBA00022741"/>
    </source>
</evidence>
<dbReference type="GO" id="GO:0046872">
    <property type="term" value="F:metal ion binding"/>
    <property type="evidence" value="ECO:0007669"/>
    <property type="project" value="InterPro"/>
</dbReference>
<dbReference type="InterPro" id="IPR011761">
    <property type="entry name" value="ATP-grasp"/>
</dbReference>
<dbReference type="InterPro" id="IPR005479">
    <property type="entry name" value="CPAse_ATP-bd"/>
</dbReference>
<dbReference type="InterPro" id="IPR011054">
    <property type="entry name" value="Rudment_hybrid_motif"/>
</dbReference>
<evidence type="ECO:0000259" key="9">
    <source>
        <dbReference type="PROSITE" id="PS50975"/>
    </source>
</evidence>
<evidence type="ECO:0000256" key="5">
    <source>
        <dbReference type="ARBA" id="ARBA00022840"/>
    </source>
</evidence>
<dbReference type="AlphaFoldDB" id="A0A976RRK3"/>
<dbReference type="KEGG" id="lbe:MOO44_06790"/>
<dbReference type="PROSITE" id="PS00867">
    <property type="entry name" value="CPSASE_2"/>
    <property type="match status" value="1"/>
</dbReference>
<dbReference type="Gene3D" id="3.30.470.20">
    <property type="entry name" value="ATP-grasp fold, B domain"/>
    <property type="match status" value="1"/>
</dbReference>
<feature type="domain" description="ATP-grasp" evidence="9">
    <location>
        <begin position="135"/>
        <end position="332"/>
    </location>
</feature>
<keyword evidence="5 8" id="KW-0067">ATP-binding</keyword>
<dbReference type="PROSITE" id="PS50975">
    <property type="entry name" value="ATP_GRASP"/>
    <property type="match status" value="1"/>
</dbReference>
<gene>
    <name evidence="11" type="ORF">MOO44_06790</name>
</gene>
<dbReference type="RefSeq" id="WP_260116395.1">
    <property type="nucleotide sequence ID" value="NZ_CP093361.1"/>
</dbReference>
<keyword evidence="12" id="KW-1185">Reference proteome</keyword>
<dbReference type="GO" id="GO:0004075">
    <property type="term" value="F:biotin carboxylase activity"/>
    <property type="evidence" value="ECO:0007669"/>
    <property type="project" value="UniProtKB-EC"/>
</dbReference>